<keyword evidence="2" id="KW-1185">Reference proteome</keyword>
<evidence type="ECO:0000313" key="1">
    <source>
        <dbReference type="EMBL" id="KAJ1678973.1"/>
    </source>
</evidence>
<accession>A0ACC1HR00</accession>
<protein>
    <submittedName>
        <fullName evidence="1">Uncharacterized protein</fullName>
    </submittedName>
</protein>
<dbReference type="Proteomes" id="UP001145114">
    <property type="component" value="Unassembled WGS sequence"/>
</dbReference>
<evidence type="ECO:0000313" key="2">
    <source>
        <dbReference type="Proteomes" id="UP001145114"/>
    </source>
</evidence>
<gene>
    <name evidence="1" type="ORF">EV182_002983</name>
</gene>
<sequence length="385" mass="44518">MKKDKQAKAVITALSPLYKQILGKIHPDFYLNTPSALEANENAFKNIVRRIYPLFSRKPPKFTDVHYKSYQFSAFVHKSKLYKPERDETASDIPEAKEAETASDEDQLVKLQINIPEITSDDVRRDFVKARTAQILLDLCREFKVPVENEALELAEAFIQAKSGGPQLNPATASAILKKLSEHRSLRRARLKEAEMRRAKSSQDSVDHTPQDFAEMVRSATDPNLAQLRQSAGYSQIFNQMLDSVSNSVTQEPISQTTEQDQQEQEQQKKKKQQQKKGKELSIIRSNIFFDTNIKPTRWKRILERLDSYLDDLNYEKWQDLPVMITRAKKESDFPGFLVFMEATSLQYLKQYLKDNLDRVRQERAALNDEYKKSLPKVKAVVEKK</sequence>
<proteinExistence type="predicted"/>
<organism evidence="1 2">
    <name type="scientific">Spiromyces aspiralis</name>
    <dbReference type="NCBI Taxonomy" id="68401"/>
    <lineage>
        <taxon>Eukaryota</taxon>
        <taxon>Fungi</taxon>
        <taxon>Fungi incertae sedis</taxon>
        <taxon>Zoopagomycota</taxon>
        <taxon>Kickxellomycotina</taxon>
        <taxon>Kickxellomycetes</taxon>
        <taxon>Kickxellales</taxon>
        <taxon>Kickxellaceae</taxon>
        <taxon>Spiromyces</taxon>
    </lineage>
</organism>
<reference evidence="1" key="1">
    <citation type="submission" date="2022-06" db="EMBL/GenBank/DDBJ databases">
        <title>Phylogenomic reconstructions and comparative analyses of Kickxellomycotina fungi.</title>
        <authorList>
            <person name="Reynolds N.K."/>
            <person name="Stajich J.E."/>
            <person name="Barry K."/>
            <person name="Grigoriev I.V."/>
            <person name="Crous P."/>
            <person name="Smith M.E."/>
        </authorList>
    </citation>
    <scope>NUCLEOTIDE SEQUENCE</scope>
    <source>
        <strain evidence="1">RSA 2271</strain>
    </source>
</reference>
<dbReference type="EMBL" id="JAMZIH010000698">
    <property type="protein sequence ID" value="KAJ1678973.1"/>
    <property type="molecule type" value="Genomic_DNA"/>
</dbReference>
<name>A0ACC1HR00_9FUNG</name>
<comment type="caution">
    <text evidence="1">The sequence shown here is derived from an EMBL/GenBank/DDBJ whole genome shotgun (WGS) entry which is preliminary data.</text>
</comment>